<dbReference type="PANTHER" id="PTHR23322:SF96">
    <property type="entry name" value="FAS-ASSOCIATED FACTOR 1"/>
    <property type="match status" value="1"/>
</dbReference>
<dbReference type="GO" id="GO:0005783">
    <property type="term" value="C:endoplasmic reticulum"/>
    <property type="evidence" value="ECO:0007669"/>
    <property type="project" value="TreeGrafter"/>
</dbReference>
<feature type="domain" description="UBX" evidence="2">
    <location>
        <begin position="746"/>
        <end position="823"/>
    </location>
</feature>
<feature type="region of interest" description="Disordered" evidence="1">
    <location>
        <begin position="431"/>
        <end position="468"/>
    </location>
</feature>
<dbReference type="PROSITE" id="PS50033">
    <property type="entry name" value="UBX"/>
    <property type="match status" value="1"/>
</dbReference>
<dbReference type="InterPro" id="IPR000626">
    <property type="entry name" value="Ubiquitin-like_dom"/>
</dbReference>
<feature type="compositionally biased region" description="Acidic residues" evidence="1">
    <location>
        <begin position="459"/>
        <end position="468"/>
    </location>
</feature>
<dbReference type="Gene3D" id="3.10.20.90">
    <property type="entry name" value="Phosphatidylinositol 3-kinase Catalytic Subunit, Chain A, domain 1"/>
    <property type="match status" value="3"/>
</dbReference>
<dbReference type="SMART" id="SM00166">
    <property type="entry name" value="UBX"/>
    <property type="match status" value="1"/>
</dbReference>
<dbReference type="GO" id="GO:0043130">
    <property type="term" value="F:ubiquitin binding"/>
    <property type="evidence" value="ECO:0007669"/>
    <property type="project" value="TreeGrafter"/>
</dbReference>
<proteinExistence type="evidence at transcript level"/>
<protein>
    <submittedName>
        <fullName evidence="4">FAS-associated factor 1-like</fullName>
    </submittedName>
</protein>
<dbReference type="GO" id="GO:0036503">
    <property type="term" value="P:ERAD pathway"/>
    <property type="evidence" value="ECO:0007669"/>
    <property type="project" value="TreeGrafter"/>
</dbReference>
<organism evidence="4">
    <name type="scientific">Hirondellea gigas</name>
    <dbReference type="NCBI Taxonomy" id="1518452"/>
    <lineage>
        <taxon>Eukaryota</taxon>
        <taxon>Metazoa</taxon>
        <taxon>Ecdysozoa</taxon>
        <taxon>Arthropoda</taxon>
        <taxon>Crustacea</taxon>
        <taxon>Multicrustacea</taxon>
        <taxon>Malacostraca</taxon>
        <taxon>Eumalacostraca</taxon>
        <taxon>Peracarida</taxon>
        <taxon>Amphipoda</taxon>
        <taxon>Amphilochidea</taxon>
        <taxon>Lysianassida</taxon>
        <taxon>Lysianassidira</taxon>
        <taxon>Lysianassoidea</taxon>
        <taxon>Lysianassidae</taxon>
        <taxon>Hirondellea</taxon>
    </lineage>
</organism>
<dbReference type="Gene3D" id="3.40.30.10">
    <property type="entry name" value="Glutaredoxin"/>
    <property type="match status" value="1"/>
</dbReference>
<feature type="region of interest" description="Disordered" evidence="1">
    <location>
        <begin position="693"/>
        <end position="713"/>
    </location>
</feature>
<name>A0A2P2I293_9CRUS</name>
<evidence type="ECO:0000313" key="4">
    <source>
        <dbReference type="EMBL" id="LAB68144.1"/>
    </source>
</evidence>
<accession>A0A2P2I293</accession>
<dbReference type="AlphaFoldDB" id="A0A2P2I293"/>
<reference evidence="4" key="1">
    <citation type="journal article" date="2018" name="Biosci. Biotechnol. Biochem.">
        <title>Polysaccharide hydrolase of the hadal zone amphipods Hirondellea gigas.</title>
        <authorList>
            <person name="Kobayashi H."/>
            <person name="Nagahama T."/>
            <person name="Arai W."/>
            <person name="Sasagawa Y."/>
            <person name="Umeda M."/>
            <person name="Hayashi T."/>
            <person name="Nikaido I."/>
            <person name="Watanabe H."/>
            <person name="Oguri K."/>
            <person name="Kitazato H."/>
            <person name="Fujioka K."/>
            <person name="Kido Y."/>
            <person name="Takami H."/>
        </authorList>
    </citation>
    <scope>NUCLEOTIDE SEQUENCE</scope>
    <source>
        <tissue evidence="4">Whole body</tissue>
    </source>
</reference>
<dbReference type="Gene3D" id="1.10.8.10">
    <property type="entry name" value="DNA helicase RuvA subunit, C-terminal domain"/>
    <property type="match status" value="1"/>
</dbReference>
<dbReference type="InterPro" id="IPR001012">
    <property type="entry name" value="UBX_dom"/>
</dbReference>
<feature type="region of interest" description="Disordered" evidence="1">
    <location>
        <begin position="173"/>
        <end position="192"/>
    </location>
</feature>
<dbReference type="SMART" id="SM00594">
    <property type="entry name" value="UAS"/>
    <property type="match status" value="1"/>
</dbReference>
<dbReference type="PROSITE" id="PS50053">
    <property type="entry name" value="UBIQUITIN_2"/>
    <property type="match status" value="1"/>
</dbReference>
<dbReference type="Pfam" id="PF14555">
    <property type="entry name" value="UBA_4"/>
    <property type="match status" value="1"/>
</dbReference>
<evidence type="ECO:0000259" key="2">
    <source>
        <dbReference type="PROSITE" id="PS50033"/>
    </source>
</evidence>
<dbReference type="CDD" id="cd14413">
    <property type="entry name" value="UBA_FAF1"/>
    <property type="match status" value="1"/>
</dbReference>
<dbReference type="EMBL" id="IACF01002491">
    <property type="protein sequence ID" value="LAB68144.1"/>
    <property type="molecule type" value="mRNA"/>
</dbReference>
<feature type="compositionally biased region" description="Low complexity" evidence="1">
    <location>
        <begin position="259"/>
        <end position="326"/>
    </location>
</feature>
<evidence type="ECO:0000259" key="3">
    <source>
        <dbReference type="PROSITE" id="PS50053"/>
    </source>
</evidence>
<dbReference type="InterPro" id="IPR029071">
    <property type="entry name" value="Ubiquitin-like_domsf"/>
</dbReference>
<dbReference type="Pfam" id="PF21021">
    <property type="entry name" value="FAF1"/>
    <property type="match status" value="1"/>
</dbReference>
<dbReference type="Pfam" id="PF00789">
    <property type="entry name" value="UBX"/>
    <property type="match status" value="1"/>
</dbReference>
<feature type="compositionally biased region" description="Polar residues" evidence="1">
    <location>
        <begin position="431"/>
        <end position="443"/>
    </location>
</feature>
<dbReference type="SUPFAM" id="SSF54236">
    <property type="entry name" value="Ubiquitin-like"/>
    <property type="match status" value="3"/>
</dbReference>
<evidence type="ECO:0000256" key="1">
    <source>
        <dbReference type="SAM" id="MobiDB-lite"/>
    </source>
</evidence>
<dbReference type="InterPro" id="IPR049483">
    <property type="entry name" value="FAF1_2-like_UAS"/>
</dbReference>
<feature type="domain" description="Ubiquitin-like" evidence="3">
    <location>
        <begin position="362"/>
        <end position="424"/>
    </location>
</feature>
<feature type="compositionally biased region" description="Polar residues" evidence="1">
    <location>
        <begin position="175"/>
        <end position="185"/>
    </location>
</feature>
<dbReference type="GO" id="GO:0005634">
    <property type="term" value="C:nucleus"/>
    <property type="evidence" value="ECO:0007669"/>
    <property type="project" value="TreeGrafter"/>
</dbReference>
<dbReference type="InterPro" id="IPR006577">
    <property type="entry name" value="UAS"/>
</dbReference>
<feature type="compositionally biased region" description="Low complexity" evidence="1">
    <location>
        <begin position="240"/>
        <end position="250"/>
    </location>
</feature>
<sequence>MTGKDEILANFQACSGIEDVGEAFTRLEAANWNLAEAVNSIFGQSPGGFSASNSAAASNDVVPIDVPDDLSVPMPLVASASSAARADSGSAAASNTDASENMLQINIQVLVGGMTGKGSFPLEIPMSTTVAELRGTLYELLGITPCKQVLRGFKGEVNNMTVLTPELLGDDKTLTVDTSGSSPTPTFMPVRLDAPEDDIMEIGGDHLYEPVVVGTVPPASTSSSVSLAHTYSNTSAGLPSSSKYSYSGHSGHSKHSRSSHNFSSSNNTSDVSKSTPYSSLSSTNNQSSLQTSSSSKSSVSNHTSKSSSKRSSSLKNNSSSSSSSHSAGATSLGADNKLLGQTTAIADDPGEGGSSSGDGRDYTLTIKDLTNNKSYTISYSGRKDVYSIKQDVSDVTGIPVHRQQWTGWPKDVKDSCSLSLAGISRNQRFTVTQCSPSSSSKTTPRGHRKGVPKNASDSSSDEFEDATELQHDDDDTFLEMMDAAINNSKPNSLLPAELTGTEEECVDNFVQEFTLRYGSSTPLFFQGLLSEAIDQSVMLPAAQRRMLALYIHHDGSVQANVFCSQVLCQTATISFLADNFVLWGWDITHKVHHQRLVARMISLIGSPAGMTVGGFRSEQLPAIMLLTRNRGTCEVLSVIYASTSSLDSVVTGLMEAVELFEDTRNAEVVEDEQRKHRQDIMNDQDVAYQESLRQDRAKAEMKRQQEEDEQREVMRQKSVMLHEQEMTEKLRASLQSELPPEPQNTESPDVTVMRFRQPGNEQFTRAFNLDTELQVVLNFLHVRGFPADGYKFLQSWPRRDLASLNVAKTLRHFNIQQQETITIEER</sequence>
<dbReference type="PANTHER" id="PTHR23322">
    <property type="entry name" value="FAS-ASSOCIATED PROTEIN"/>
    <property type="match status" value="1"/>
</dbReference>
<feature type="region of interest" description="Disordered" evidence="1">
    <location>
        <begin position="234"/>
        <end position="363"/>
    </location>
</feature>
<dbReference type="InterPro" id="IPR050730">
    <property type="entry name" value="UBX_domain-protein"/>
</dbReference>
<dbReference type="InterPro" id="IPR044541">
    <property type="entry name" value="FAF1_UBA"/>
</dbReference>